<dbReference type="RefSeq" id="WP_277444474.1">
    <property type="nucleotide sequence ID" value="NZ_JAKOAV010000022.1"/>
</dbReference>
<evidence type="ECO:0000313" key="1">
    <source>
        <dbReference type="EMBL" id="MDF9409016.1"/>
    </source>
</evidence>
<proteinExistence type="predicted"/>
<reference evidence="1" key="1">
    <citation type="submission" date="2022-02" db="EMBL/GenBank/DDBJ databases">
        <authorList>
            <person name="Leng L."/>
        </authorList>
    </citation>
    <scope>NUCLEOTIDE SEQUENCE</scope>
    <source>
        <strain evidence="1">JI</strain>
    </source>
</reference>
<gene>
    <name evidence="1" type="ORF">L7E55_11700</name>
</gene>
<sequence>MQLYTCWYCSMAWSWARVSVTGVFTPSPVISTEVEGSARAAGGATRLNAPASSSAPRIVAISPRNHFCLTICIEQIPLSLVLLVG</sequence>
<dbReference type="EMBL" id="JAKOAV010000022">
    <property type="protein sequence ID" value="MDF9409016.1"/>
    <property type="molecule type" value="Genomic_DNA"/>
</dbReference>
<comment type="caution">
    <text evidence="1">The sequence shown here is derived from an EMBL/GenBank/DDBJ whole genome shotgun (WGS) entry which is preliminary data.</text>
</comment>
<organism evidence="1 2">
    <name type="scientific">Pelotomaculum isophthalicicum JI</name>
    <dbReference type="NCBI Taxonomy" id="947010"/>
    <lineage>
        <taxon>Bacteria</taxon>
        <taxon>Bacillati</taxon>
        <taxon>Bacillota</taxon>
        <taxon>Clostridia</taxon>
        <taxon>Eubacteriales</taxon>
        <taxon>Desulfotomaculaceae</taxon>
        <taxon>Pelotomaculum</taxon>
    </lineage>
</organism>
<protein>
    <submittedName>
        <fullName evidence="1">Uncharacterized protein</fullName>
    </submittedName>
</protein>
<name>A0A9X4H3C8_9FIRM</name>
<evidence type="ECO:0000313" key="2">
    <source>
        <dbReference type="Proteomes" id="UP001154312"/>
    </source>
</evidence>
<keyword evidence="2" id="KW-1185">Reference proteome</keyword>
<dbReference type="AlphaFoldDB" id="A0A9X4H3C8"/>
<dbReference type="Proteomes" id="UP001154312">
    <property type="component" value="Unassembled WGS sequence"/>
</dbReference>
<accession>A0A9X4H3C8</accession>